<feature type="transmembrane region" description="Helical" evidence="1">
    <location>
        <begin position="6"/>
        <end position="26"/>
    </location>
</feature>
<accession>A0A4R0GKU3</accession>
<dbReference type="InterPro" id="IPR001107">
    <property type="entry name" value="Band_7"/>
</dbReference>
<keyword evidence="1" id="KW-0472">Membrane</keyword>
<keyword evidence="4" id="KW-1185">Reference proteome</keyword>
<feature type="domain" description="Band 7" evidence="2">
    <location>
        <begin position="56"/>
        <end position="246"/>
    </location>
</feature>
<keyword evidence="1" id="KW-0812">Transmembrane</keyword>
<evidence type="ECO:0000313" key="4">
    <source>
        <dbReference type="Proteomes" id="UP000292274"/>
    </source>
</evidence>
<gene>
    <name evidence="3" type="ORF">E0H26_17975</name>
</gene>
<dbReference type="Proteomes" id="UP000292274">
    <property type="component" value="Unassembled WGS sequence"/>
</dbReference>
<dbReference type="PANTHER" id="PTHR42911">
    <property type="entry name" value="MODULATOR OF FTSH PROTEASE HFLC"/>
    <property type="match status" value="1"/>
</dbReference>
<evidence type="ECO:0000259" key="2">
    <source>
        <dbReference type="Pfam" id="PF01145"/>
    </source>
</evidence>
<feature type="transmembrane region" description="Helical" evidence="1">
    <location>
        <begin position="33"/>
        <end position="51"/>
    </location>
</feature>
<dbReference type="EMBL" id="SJJR01000011">
    <property type="protein sequence ID" value="TCB96038.1"/>
    <property type="molecule type" value="Genomic_DNA"/>
</dbReference>
<comment type="caution">
    <text evidence="3">The sequence shown here is derived from an EMBL/GenBank/DDBJ whole genome shotgun (WGS) entry which is preliminary data.</text>
</comment>
<dbReference type="RefSeq" id="WP_131304979.1">
    <property type="nucleotide sequence ID" value="NZ_SJJR01000011.1"/>
</dbReference>
<evidence type="ECO:0000256" key="1">
    <source>
        <dbReference type="SAM" id="Phobius"/>
    </source>
</evidence>
<sequence>MPFGFILAIVTAIIAAIAVAVALLGAHRSVRQIGALTAVTALAATLLLTIASSAHSVPIRSVGIVTSFGKPTGEVTGSGLKWVAPWQRVGEWDAGRQKYDHIGSDNCVRVRTGTLADACVELLVEWQVRPENAPQQFMDYKGDFGSFRGQRVGVQLDSAVNDAFASYNPLERIDAKTGSLNVDLKPFAESIKTSADARLASDVDILSVTITRVNHDDKTEGNIKAFQDKLAQTRNLEQDRRNAEIQKEITETNAKVDKVTRCLEIAEKNGSSPGLCINPGIVTGSAK</sequence>
<organism evidence="3 4">
    <name type="scientific">Micromonospora zingiberis</name>
    <dbReference type="NCBI Taxonomy" id="2053011"/>
    <lineage>
        <taxon>Bacteria</taxon>
        <taxon>Bacillati</taxon>
        <taxon>Actinomycetota</taxon>
        <taxon>Actinomycetes</taxon>
        <taxon>Micromonosporales</taxon>
        <taxon>Micromonosporaceae</taxon>
        <taxon>Micromonospora</taxon>
    </lineage>
</organism>
<evidence type="ECO:0000313" key="3">
    <source>
        <dbReference type="EMBL" id="TCB96038.1"/>
    </source>
</evidence>
<protein>
    <submittedName>
        <fullName evidence="3">Stomatin</fullName>
    </submittedName>
</protein>
<keyword evidence="1" id="KW-1133">Transmembrane helix</keyword>
<reference evidence="3 4" key="1">
    <citation type="submission" date="2019-02" db="EMBL/GenBank/DDBJ databases">
        <title>Jishengella sp. nov., isolated from a root of Zingiber montanum.</title>
        <authorList>
            <person name="Kuncharoen N."/>
            <person name="Kudo T."/>
            <person name="Masahiro Y."/>
            <person name="Ohkuma M."/>
            <person name="Tanasupawat S."/>
        </authorList>
    </citation>
    <scope>NUCLEOTIDE SEQUENCE [LARGE SCALE GENOMIC DNA]</scope>
    <source>
        <strain evidence="3 4">PLAI 1-1</strain>
    </source>
</reference>
<dbReference type="Pfam" id="PF01145">
    <property type="entry name" value="Band_7"/>
    <property type="match status" value="1"/>
</dbReference>
<dbReference type="AlphaFoldDB" id="A0A4R0GKU3"/>
<dbReference type="PANTHER" id="PTHR42911:SF1">
    <property type="entry name" value="MODULATOR OF FTSH PROTEASE HFLC"/>
    <property type="match status" value="1"/>
</dbReference>
<name>A0A4R0GKU3_9ACTN</name>
<dbReference type="OrthoDB" id="4570918at2"/>
<proteinExistence type="predicted"/>